<dbReference type="GeneTree" id="ENSGT00390000000459"/>
<reference evidence="2" key="3">
    <citation type="submission" date="2025-09" db="UniProtKB">
        <authorList>
            <consortium name="Ensembl"/>
        </authorList>
    </citation>
    <scope>IDENTIFICATION</scope>
</reference>
<dbReference type="Proteomes" id="UP000007303">
    <property type="component" value="Unassembled WGS sequence"/>
</dbReference>
<proteinExistence type="predicted"/>
<reference evidence="3" key="1">
    <citation type="journal article" date="2004" name="Nature">
        <title>Genome duplication in the teleost fish Tetraodon nigroviridis reveals the early vertebrate proto-karyotype.</title>
        <authorList>
            <person name="Jaillon O."/>
            <person name="Aury J.-M."/>
            <person name="Brunet F."/>
            <person name="Petit J.-L."/>
            <person name="Stange-Thomann N."/>
            <person name="Mauceli E."/>
            <person name="Bouneau L."/>
            <person name="Fischer C."/>
            <person name="Ozouf-Costaz C."/>
            <person name="Bernot A."/>
            <person name="Nicaud S."/>
            <person name="Jaffe D."/>
            <person name="Fisher S."/>
            <person name="Lutfalla G."/>
            <person name="Dossat C."/>
            <person name="Segurens B."/>
            <person name="Dasilva C."/>
            <person name="Salanoubat M."/>
            <person name="Levy M."/>
            <person name="Boudet N."/>
            <person name="Castellano S."/>
            <person name="Anthouard V."/>
            <person name="Jubin C."/>
            <person name="Castelli V."/>
            <person name="Katinka M."/>
            <person name="Vacherie B."/>
            <person name="Biemont C."/>
            <person name="Skalli Z."/>
            <person name="Cattolico L."/>
            <person name="Poulain J."/>
            <person name="De Berardinis V."/>
            <person name="Cruaud C."/>
            <person name="Duprat S."/>
            <person name="Brottier P."/>
            <person name="Coutanceau J.-P."/>
            <person name="Gouzy J."/>
            <person name="Parra G."/>
            <person name="Lardier G."/>
            <person name="Chapple C."/>
            <person name="McKernan K.J."/>
            <person name="McEwan P."/>
            <person name="Bosak S."/>
            <person name="Kellis M."/>
            <person name="Volff J.-N."/>
            <person name="Guigo R."/>
            <person name="Zody M.C."/>
            <person name="Mesirov J."/>
            <person name="Lindblad-Toh K."/>
            <person name="Birren B."/>
            <person name="Nusbaum C."/>
            <person name="Kahn D."/>
            <person name="Robinson-Rechavi M."/>
            <person name="Laudet V."/>
            <person name="Schachter V."/>
            <person name="Quetier F."/>
            <person name="Saurin W."/>
            <person name="Scarpelli C."/>
            <person name="Wincker P."/>
            <person name="Lander E.S."/>
            <person name="Weissenbach J."/>
            <person name="Roest Crollius H."/>
        </authorList>
    </citation>
    <scope>NUCLEOTIDE SEQUENCE [LARGE SCALE GENOMIC DNA]</scope>
</reference>
<evidence type="ECO:0000313" key="2">
    <source>
        <dbReference type="Ensembl" id="ENSTNIP00000023086.1"/>
    </source>
</evidence>
<dbReference type="HOGENOM" id="CLU_2078520_0_0_1"/>
<reference evidence="2" key="2">
    <citation type="submission" date="2025-08" db="UniProtKB">
        <authorList>
            <consortium name="Ensembl"/>
        </authorList>
    </citation>
    <scope>IDENTIFICATION</scope>
</reference>
<evidence type="ECO:0000313" key="3">
    <source>
        <dbReference type="Proteomes" id="UP000007303"/>
    </source>
</evidence>
<dbReference type="GO" id="GO:2001222">
    <property type="term" value="P:regulation of neuron migration"/>
    <property type="evidence" value="ECO:0007669"/>
    <property type="project" value="InterPro"/>
</dbReference>
<organism evidence="2 3">
    <name type="scientific">Tetraodon nigroviridis</name>
    <name type="common">Spotted green pufferfish</name>
    <name type="synonym">Chelonodon nigroviridis</name>
    <dbReference type="NCBI Taxonomy" id="99883"/>
    <lineage>
        <taxon>Eukaryota</taxon>
        <taxon>Metazoa</taxon>
        <taxon>Chordata</taxon>
        <taxon>Craniata</taxon>
        <taxon>Vertebrata</taxon>
        <taxon>Euteleostomi</taxon>
        <taxon>Actinopterygii</taxon>
        <taxon>Neopterygii</taxon>
        <taxon>Teleostei</taxon>
        <taxon>Neoteleostei</taxon>
        <taxon>Acanthomorphata</taxon>
        <taxon>Eupercaria</taxon>
        <taxon>Tetraodontiformes</taxon>
        <taxon>Tetradontoidea</taxon>
        <taxon>Tetraodontidae</taxon>
        <taxon>Tetraodon</taxon>
    </lineage>
</organism>
<accession>H3DRD6</accession>
<evidence type="ECO:0000256" key="1">
    <source>
        <dbReference type="SAM" id="MobiDB-lite"/>
    </source>
</evidence>
<dbReference type="InParanoid" id="H3DRD6"/>
<dbReference type="GO" id="GO:0048168">
    <property type="term" value="P:regulation of neuronal synaptic plasticity"/>
    <property type="evidence" value="ECO:0007669"/>
    <property type="project" value="InterPro"/>
</dbReference>
<dbReference type="PANTHER" id="PTHR32061">
    <property type="entry name" value="NMDA RECEPTOR SYNAPTONUCLEAR SIGNALING AND NEURONAL MIGRATION FACTOR"/>
    <property type="match status" value="1"/>
</dbReference>
<sequence length="118" mass="13228">MVGSRRIKAQTFAERRSKSFSRSWSDPTPVKTEAAHESRDRCDLQASCGTLDEGGVDDSVDWEEEREMERLACEGEDFIPPKIMLISSKVPKAEYVPTIIRRDDPSIIPILYVSPVGG</sequence>
<feature type="region of interest" description="Disordered" evidence="1">
    <location>
        <begin position="1"/>
        <end position="38"/>
    </location>
</feature>
<name>H3DRD6_TETNG</name>
<keyword evidence="3" id="KW-1185">Reference proteome</keyword>
<dbReference type="AlphaFoldDB" id="H3DRD6"/>
<protein>
    <submittedName>
        <fullName evidence="2">Uncharacterized protein</fullName>
    </submittedName>
</protein>
<dbReference type="Ensembl" id="ENSTNIT00000023328.1">
    <property type="protein sequence ID" value="ENSTNIP00000023086.1"/>
    <property type="gene ID" value="ENSTNIG00000019819.1"/>
</dbReference>
<dbReference type="InterPro" id="IPR033374">
    <property type="entry name" value="NSMF"/>
</dbReference>